<evidence type="ECO:0000313" key="1">
    <source>
        <dbReference type="EMBL" id="JAD49071.1"/>
    </source>
</evidence>
<name>A0A0A9AD94_ARUDO</name>
<reference evidence="1" key="1">
    <citation type="submission" date="2014-09" db="EMBL/GenBank/DDBJ databases">
        <authorList>
            <person name="Magalhaes I.L.F."/>
            <person name="Oliveira U."/>
            <person name="Santos F.R."/>
            <person name="Vidigal T.H.D.A."/>
            <person name="Brescovit A.D."/>
            <person name="Santos A.J."/>
        </authorList>
    </citation>
    <scope>NUCLEOTIDE SEQUENCE</scope>
    <source>
        <tissue evidence="1">Shoot tissue taken approximately 20 cm above the soil surface</tissue>
    </source>
</reference>
<organism evidence="1">
    <name type="scientific">Arundo donax</name>
    <name type="common">Giant reed</name>
    <name type="synonym">Donax arundinaceus</name>
    <dbReference type="NCBI Taxonomy" id="35708"/>
    <lineage>
        <taxon>Eukaryota</taxon>
        <taxon>Viridiplantae</taxon>
        <taxon>Streptophyta</taxon>
        <taxon>Embryophyta</taxon>
        <taxon>Tracheophyta</taxon>
        <taxon>Spermatophyta</taxon>
        <taxon>Magnoliopsida</taxon>
        <taxon>Liliopsida</taxon>
        <taxon>Poales</taxon>
        <taxon>Poaceae</taxon>
        <taxon>PACMAD clade</taxon>
        <taxon>Arundinoideae</taxon>
        <taxon>Arundineae</taxon>
        <taxon>Arundo</taxon>
    </lineage>
</organism>
<dbReference type="EMBL" id="GBRH01248824">
    <property type="protein sequence ID" value="JAD49071.1"/>
    <property type="molecule type" value="Transcribed_RNA"/>
</dbReference>
<dbReference type="AlphaFoldDB" id="A0A0A9AD94"/>
<sequence length="68" mass="7453">MIMNDMIASVSCTALNFLFYKTPVELVKSALSDVSKKVPNIEPSAPCVVIIAVTWIANDLQMQLVNLL</sequence>
<accession>A0A0A9AD94</accession>
<proteinExistence type="predicted"/>
<reference evidence="1" key="2">
    <citation type="journal article" date="2015" name="Data Brief">
        <title>Shoot transcriptome of the giant reed, Arundo donax.</title>
        <authorList>
            <person name="Barrero R.A."/>
            <person name="Guerrero F.D."/>
            <person name="Moolhuijzen P."/>
            <person name="Goolsby J.A."/>
            <person name="Tidwell J."/>
            <person name="Bellgard S.E."/>
            <person name="Bellgard M.I."/>
        </authorList>
    </citation>
    <scope>NUCLEOTIDE SEQUENCE</scope>
    <source>
        <tissue evidence="1">Shoot tissue taken approximately 20 cm above the soil surface</tissue>
    </source>
</reference>
<protein>
    <submittedName>
        <fullName evidence="1">Uncharacterized protein</fullName>
    </submittedName>
</protein>